<feature type="region of interest" description="Disordered" evidence="1">
    <location>
        <begin position="87"/>
        <end position="117"/>
    </location>
</feature>
<feature type="non-terminal residue" evidence="2">
    <location>
        <position position="1"/>
    </location>
</feature>
<dbReference type="EMBL" id="UINC01145339">
    <property type="protein sequence ID" value="SVD35404.1"/>
    <property type="molecule type" value="Genomic_DNA"/>
</dbReference>
<accession>A0A382UMA4</accession>
<sequence>AKQIRYRELVKMRVPVVGKIEMVSTTVVAHGMVHEKEESTVDRFVFRWMGNSEGSIIDLSNGYKISYDKEDEEYWHTTFEDLVEERVNPDTSNRKPVSITMGSDDDDEDGEEPVVSRTDQGIETVNGIFSRKWITTIVSDEGRMIFEEWMAEDIPVRKKAIKMQRDINEKMGLPLRKEEFTGITNVMSSSDEFDLDPIHGTMIKMKMMAFEEDEDDPKMSMSFELLEIEEEAFNPRDFYVPVDYEFVKKK</sequence>
<evidence type="ECO:0000313" key="2">
    <source>
        <dbReference type="EMBL" id="SVD35404.1"/>
    </source>
</evidence>
<reference evidence="2" key="1">
    <citation type="submission" date="2018-05" db="EMBL/GenBank/DDBJ databases">
        <authorList>
            <person name="Lanie J.A."/>
            <person name="Ng W.-L."/>
            <person name="Kazmierczak K.M."/>
            <person name="Andrzejewski T.M."/>
            <person name="Davidsen T.M."/>
            <person name="Wayne K.J."/>
            <person name="Tettelin H."/>
            <person name="Glass J.I."/>
            <person name="Rusch D."/>
            <person name="Podicherti R."/>
            <person name="Tsui H.-C.T."/>
            <person name="Winkler M.E."/>
        </authorList>
    </citation>
    <scope>NUCLEOTIDE SEQUENCE</scope>
</reference>
<proteinExistence type="predicted"/>
<evidence type="ECO:0008006" key="3">
    <source>
        <dbReference type="Google" id="ProtNLM"/>
    </source>
</evidence>
<gene>
    <name evidence="2" type="ORF">METZ01_LOCUS388258</name>
</gene>
<feature type="compositionally biased region" description="Acidic residues" evidence="1">
    <location>
        <begin position="103"/>
        <end position="112"/>
    </location>
</feature>
<evidence type="ECO:0000256" key="1">
    <source>
        <dbReference type="SAM" id="MobiDB-lite"/>
    </source>
</evidence>
<dbReference type="AlphaFoldDB" id="A0A382UMA4"/>
<organism evidence="2">
    <name type="scientific">marine metagenome</name>
    <dbReference type="NCBI Taxonomy" id="408172"/>
    <lineage>
        <taxon>unclassified sequences</taxon>
        <taxon>metagenomes</taxon>
        <taxon>ecological metagenomes</taxon>
    </lineage>
</organism>
<protein>
    <recommendedName>
        <fullName evidence="3">DUF4412 domain-containing protein</fullName>
    </recommendedName>
</protein>
<name>A0A382UMA4_9ZZZZ</name>